<dbReference type="STRING" id="300112.A0A4S2JBZ0"/>
<feature type="transmembrane region" description="Helical" evidence="1">
    <location>
        <begin position="18"/>
        <end position="36"/>
    </location>
</feature>
<dbReference type="Proteomes" id="UP000310200">
    <property type="component" value="Unassembled WGS sequence"/>
</dbReference>
<evidence type="ECO:0000313" key="2">
    <source>
        <dbReference type="EMBL" id="TGZ33045.1"/>
    </source>
</evidence>
<dbReference type="Gene3D" id="1.20.1250.20">
    <property type="entry name" value="MFS general substrate transporter like domains"/>
    <property type="match status" value="1"/>
</dbReference>
<keyword evidence="1" id="KW-0812">Transmembrane</keyword>
<name>A0A4S2JBZ0_9HYME</name>
<feature type="non-terminal residue" evidence="2">
    <location>
        <position position="1"/>
    </location>
</feature>
<keyword evidence="1" id="KW-1133">Transmembrane helix</keyword>
<sequence length="98" mass="11262">ALLSITYSLIAELYPSKYVNVLVFSILYSFTTVQLYPMMVTQDRNATFYLYCITSIIATIFITIALLETRGKTKTQIEEVFRGKLKIEETFRKIEGAC</sequence>
<dbReference type="EMBL" id="QBLH01003801">
    <property type="protein sequence ID" value="TGZ33045.1"/>
    <property type="molecule type" value="Genomic_DNA"/>
</dbReference>
<reference evidence="2 3" key="1">
    <citation type="journal article" date="2019" name="Philos. Trans. R. Soc. Lond., B, Biol. Sci.">
        <title>Ant behaviour and brain gene expression of defending hosts depend on the ecological success of the intruding social parasite.</title>
        <authorList>
            <person name="Kaur R."/>
            <person name="Stoldt M."/>
            <person name="Jongepier E."/>
            <person name="Feldmeyer B."/>
            <person name="Menzel F."/>
            <person name="Bornberg-Bauer E."/>
            <person name="Foitzik S."/>
        </authorList>
    </citation>
    <scope>NUCLEOTIDE SEQUENCE [LARGE SCALE GENOMIC DNA]</scope>
    <source>
        <tissue evidence="2">Whole body</tissue>
    </source>
</reference>
<keyword evidence="3" id="KW-1185">Reference proteome</keyword>
<dbReference type="InterPro" id="IPR036259">
    <property type="entry name" value="MFS_trans_sf"/>
</dbReference>
<accession>A0A4S2JBZ0</accession>
<dbReference type="AlphaFoldDB" id="A0A4S2JBZ0"/>
<organism evidence="2 3">
    <name type="scientific">Temnothorax longispinosus</name>
    <dbReference type="NCBI Taxonomy" id="300112"/>
    <lineage>
        <taxon>Eukaryota</taxon>
        <taxon>Metazoa</taxon>
        <taxon>Ecdysozoa</taxon>
        <taxon>Arthropoda</taxon>
        <taxon>Hexapoda</taxon>
        <taxon>Insecta</taxon>
        <taxon>Pterygota</taxon>
        <taxon>Neoptera</taxon>
        <taxon>Endopterygota</taxon>
        <taxon>Hymenoptera</taxon>
        <taxon>Apocrita</taxon>
        <taxon>Aculeata</taxon>
        <taxon>Formicoidea</taxon>
        <taxon>Formicidae</taxon>
        <taxon>Myrmicinae</taxon>
        <taxon>Temnothorax</taxon>
    </lineage>
</organism>
<evidence type="ECO:0000256" key="1">
    <source>
        <dbReference type="SAM" id="Phobius"/>
    </source>
</evidence>
<keyword evidence="1" id="KW-0472">Membrane</keyword>
<proteinExistence type="predicted"/>
<protein>
    <submittedName>
        <fullName evidence="2">Facilitated trehalose transporter Tret1-2-like protein</fullName>
    </submittedName>
</protein>
<evidence type="ECO:0000313" key="3">
    <source>
        <dbReference type="Proteomes" id="UP000310200"/>
    </source>
</evidence>
<gene>
    <name evidence="2" type="ORF">DBV15_07883</name>
</gene>
<feature type="transmembrane region" description="Helical" evidence="1">
    <location>
        <begin position="48"/>
        <end position="67"/>
    </location>
</feature>
<comment type="caution">
    <text evidence="2">The sequence shown here is derived from an EMBL/GenBank/DDBJ whole genome shotgun (WGS) entry which is preliminary data.</text>
</comment>